<organism evidence="3 4">
    <name type="scientific">Bordetella genomosp. 9</name>
    <dbReference type="NCBI Taxonomy" id="1416803"/>
    <lineage>
        <taxon>Bacteria</taxon>
        <taxon>Pseudomonadati</taxon>
        <taxon>Pseudomonadota</taxon>
        <taxon>Betaproteobacteria</taxon>
        <taxon>Burkholderiales</taxon>
        <taxon>Alcaligenaceae</taxon>
        <taxon>Bordetella</taxon>
    </lineage>
</organism>
<dbReference type="EMBL" id="CP021109">
    <property type="protein sequence ID" value="ARP87743.1"/>
    <property type="molecule type" value="Genomic_DNA"/>
</dbReference>
<feature type="transmembrane region" description="Helical" evidence="1">
    <location>
        <begin position="289"/>
        <end position="308"/>
    </location>
</feature>
<feature type="transmembrane region" description="Helical" evidence="1">
    <location>
        <begin position="197"/>
        <end position="220"/>
    </location>
</feature>
<dbReference type="Pfam" id="PF01757">
    <property type="entry name" value="Acyl_transf_3"/>
    <property type="match status" value="1"/>
</dbReference>
<accession>A0A1W6Z4K4</accession>
<evidence type="ECO:0000313" key="4">
    <source>
        <dbReference type="Proteomes" id="UP000194139"/>
    </source>
</evidence>
<feature type="domain" description="Acyltransferase 3" evidence="2">
    <location>
        <begin position="3"/>
        <end position="338"/>
    </location>
</feature>
<evidence type="ECO:0000256" key="1">
    <source>
        <dbReference type="SAM" id="Phobius"/>
    </source>
</evidence>
<dbReference type="PANTHER" id="PTHR23028:SF53">
    <property type="entry name" value="ACYL_TRANSF_3 DOMAIN-CONTAINING PROTEIN"/>
    <property type="match status" value="1"/>
</dbReference>
<dbReference type="GO" id="GO:0016747">
    <property type="term" value="F:acyltransferase activity, transferring groups other than amino-acyl groups"/>
    <property type="evidence" value="ECO:0007669"/>
    <property type="project" value="InterPro"/>
</dbReference>
<dbReference type="InterPro" id="IPR002656">
    <property type="entry name" value="Acyl_transf_3_dom"/>
</dbReference>
<keyword evidence="3" id="KW-0808">Transferase</keyword>
<dbReference type="AlphaFoldDB" id="A0A1W6Z4K4"/>
<dbReference type="RefSeq" id="WP_086058464.1">
    <property type="nucleotide sequence ID" value="NZ_CP021109.1"/>
</dbReference>
<keyword evidence="4" id="KW-1185">Reference proteome</keyword>
<protein>
    <submittedName>
        <fullName evidence="3">Acyltransferase</fullName>
    </submittedName>
</protein>
<proteinExistence type="predicted"/>
<feature type="transmembrane region" description="Helical" evidence="1">
    <location>
        <begin position="173"/>
        <end position="191"/>
    </location>
</feature>
<keyword evidence="1" id="KW-0472">Membrane</keyword>
<dbReference type="InterPro" id="IPR050879">
    <property type="entry name" value="Acyltransferase_3"/>
</dbReference>
<dbReference type="GO" id="GO:0009103">
    <property type="term" value="P:lipopolysaccharide biosynthetic process"/>
    <property type="evidence" value="ECO:0007669"/>
    <property type="project" value="TreeGrafter"/>
</dbReference>
<dbReference type="OrthoDB" id="9814807at2"/>
<feature type="transmembrane region" description="Helical" evidence="1">
    <location>
        <begin position="320"/>
        <end position="338"/>
    </location>
</feature>
<feature type="transmembrane region" description="Helical" evidence="1">
    <location>
        <begin position="68"/>
        <end position="90"/>
    </location>
</feature>
<keyword evidence="1" id="KW-0812">Transmembrane</keyword>
<keyword evidence="1" id="KW-1133">Transmembrane helix</keyword>
<keyword evidence="3" id="KW-0012">Acyltransferase</keyword>
<dbReference type="Proteomes" id="UP000194139">
    <property type="component" value="Chromosome"/>
</dbReference>
<feature type="transmembrane region" description="Helical" evidence="1">
    <location>
        <begin position="149"/>
        <end position="166"/>
    </location>
</feature>
<reference evidence="3 4" key="1">
    <citation type="submission" date="2017-05" db="EMBL/GenBank/DDBJ databases">
        <title>Complete and WGS of Bordetella genogroups.</title>
        <authorList>
            <person name="Spilker T."/>
            <person name="LiPuma J."/>
        </authorList>
    </citation>
    <scope>NUCLEOTIDE SEQUENCE [LARGE SCALE GENOMIC DNA]</scope>
    <source>
        <strain evidence="3 4">AU17164</strain>
    </source>
</reference>
<feature type="transmembrane region" description="Helical" evidence="1">
    <location>
        <begin position="30"/>
        <end position="48"/>
    </location>
</feature>
<dbReference type="GO" id="GO:0016020">
    <property type="term" value="C:membrane"/>
    <property type="evidence" value="ECO:0007669"/>
    <property type="project" value="TreeGrafter"/>
</dbReference>
<dbReference type="PANTHER" id="PTHR23028">
    <property type="entry name" value="ACETYLTRANSFERASE"/>
    <property type="match status" value="1"/>
</dbReference>
<sequence length="364" mass="40225">MGLLRTLFALSVVLDHSPFHQGNLLVGGRLAVQLFYVISGFLISYILNVNDVYRSTGRFYGNRLLRLFPSYLAVAAAALVLNAAANPEFLDVYRRSPNSGDLALVLANLFIFGQDWIMFAGIKSGVLTFTGSFADSDVPLYKGLLVPQAWTLGVELSFYLIAPFILRSMRAVAVLFLASLALRAVLMHMGLAQTDPWTYRFFPLELALFLAGALSHRLLLPLWQRWSARVRYLPEAATALFVVYAIFHFSVTINHNVRDALALAVFAAILPLAFIHQARHRLDKKIGQLSYPIYISHSVAILLVQQAMEKVGVTDALTISALNVLLSLILAAALWWLIDSRIDRVRERVKTADASGAPAGALRA</sequence>
<evidence type="ECO:0000259" key="2">
    <source>
        <dbReference type="Pfam" id="PF01757"/>
    </source>
</evidence>
<name>A0A1W6Z4K4_9BORD</name>
<feature type="transmembrane region" description="Helical" evidence="1">
    <location>
        <begin position="232"/>
        <end position="254"/>
    </location>
</feature>
<gene>
    <name evidence="3" type="ORF">CAL13_17135</name>
</gene>
<evidence type="ECO:0000313" key="3">
    <source>
        <dbReference type="EMBL" id="ARP87743.1"/>
    </source>
</evidence>
<feature type="transmembrane region" description="Helical" evidence="1">
    <location>
        <begin position="260"/>
        <end position="277"/>
    </location>
</feature>